<evidence type="ECO:0000256" key="8">
    <source>
        <dbReference type="ARBA" id="ARBA00022840"/>
    </source>
</evidence>
<evidence type="ECO:0000256" key="4">
    <source>
        <dbReference type="ARBA" id="ARBA00022553"/>
    </source>
</evidence>
<dbReference type="RefSeq" id="WP_161743812.1">
    <property type="nucleotide sequence ID" value="NZ_JAAAMV010000009.1"/>
</dbReference>
<dbReference type="InterPro" id="IPR003661">
    <property type="entry name" value="HisK_dim/P_dom"/>
</dbReference>
<dbReference type="EC" id="2.7.13.3" evidence="3"/>
<evidence type="ECO:0000256" key="3">
    <source>
        <dbReference type="ARBA" id="ARBA00012438"/>
    </source>
</evidence>
<dbReference type="InterPro" id="IPR050351">
    <property type="entry name" value="BphY/WalK/GraS-like"/>
</dbReference>
<dbReference type="CDD" id="cd00075">
    <property type="entry name" value="HATPase"/>
    <property type="match status" value="1"/>
</dbReference>
<proteinExistence type="predicted"/>
<dbReference type="PROSITE" id="PS50109">
    <property type="entry name" value="HIS_KIN"/>
    <property type="match status" value="1"/>
</dbReference>
<dbReference type="SUPFAM" id="SSF55874">
    <property type="entry name" value="ATPase domain of HSP90 chaperone/DNA topoisomerase II/histidine kinase"/>
    <property type="match status" value="1"/>
</dbReference>
<sequence>MFAKIRKKLVVVNATVILIVLALLSTLIYAHMRYRLYHDTDEILKLAQARIQSFADLSALLQSGRPDPAQDETTTYLFWNRQGKLIGQMPQQSFPDSIVSFFKPAFEASSLRTLAAGGHHYRILVFKQSSHAIASIGIVRSLDDARSTLHALKMDIISAIIAGVLISVLTGFFLAGRSLVPIRKSWEKQQRFVADASHELRTPTAIIHAQTELLLRNPAHSIEQEADQIAAILKESNRMNRLLDNLLTLARSDSNQLQLQSSFFKLDELVQEIAERFRLLAETKNVTVRYAAEQPVLFWGDEGRIRQLLIILMDNALKYTPESGTVEIRTRIQTSFLVIRVSDNGCGIADRDLPFVFDRFYRGDQARSRAEGGTGLGLSIAHWIAYAHGGTISIESTVNEGTIVELRLPRKKYD</sequence>
<evidence type="ECO:0000256" key="9">
    <source>
        <dbReference type="ARBA" id="ARBA00023012"/>
    </source>
</evidence>
<feature type="domain" description="Histidine kinase" evidence="11">
    <location>
        <begin position="195"/>
        <end position="412"/>
    </location>
</feature>
<evidence type="ECO:0000256" key="2">
    <source>
        <dbReference type="ARBA" id="ARBA00004370"/>
    </source>
</evidence>
<evidence type="ECO:0000256" key="7">
    <source>
        <dbReference type="ARBA" id="ARBA00022777"/>
    </source>
</evidence>
<dbReference type="InterPro" id="IPR036097">
    <property type="entry name" value="HisK_dim/P_sf"/>
</dbReference>
<dbReference type="Proteomes" id="UP000665561">
    <property type="component" value="Unassembled WGS sequence"/>
</dbReference>
<name>A0ABW9XRA2_9BACL</name>
<keyword evidence="10" id="KW-0472">Membrane</keyword>
<evidence type="ECO:0000256" key="5">
    <source>
        <dbReference type="ARBA" id="ARBA00022679"/>
    </source>
</evidence>
<dbReference type="SMART" id="SM00387">
    <property type="entry name" value="HATPase_c"/>
    <property type="match status" value="1"/>
</dbReference>
<dbReference type="PANTHER" id="PTHR45453">
    <property type="entry name" value="PHOSPHATE REGULON SENSOR PROTEIN PHOR"/>
    <property type="match status" value="1"/>
</dbReference>
<keyword evidence="4" id="KW-0597">Phosphoprotein</keyword>
<keyword evidence="13" id="KW-1185">Reference proteome</keyword>
<dbReference type="InterPro" id="IPR005467">
    <property type="entry name" value="His_kinase_dom"/>
</dbReference>
<keyword evidence="6" id="KW-0547">Nucleotide-binding</keyword>
<dbReference type="Pfam" id="PF02518">
    <property type="entry name" value="HATPase_c"/>
    <property type="match status" value="1"/>
</dbReference>
<feature type="transmembrane region" description="Helical" evidence="10">
    <location>
        <begin position="156"/>
        <end position="175"/>
    </location>
</feature>
<evidence type="ECO:0000259" key="11">
    <source>
        <dbReference type="PROSITE" id="PS50109"/>
    </source>
</evidence>
<keyword evidence="10" id="KW-0812">Transmembrane</keyword>
<dbReference type="SMART" id="SM00388">
    <property type="entry name" value="HisKA"/>
    <property type="match status" value="1"/>
</dbReference>
<dbReference type="InterPro" id="IPR036890">
    <property type="entry name" value="HATPase_C_sf"/>
</dbReference>
<gene>
    <name evidence="12" type="ORF">GT019_14075</name>
</gene>
<dbReference type="Gene3D" id="3.30.565.10">
    <property type="entry name" value="Histidine kinase-like ATPase, C-terminal domain"/>
    <property type="match status" value="1"/>
</dbReference>
<dbReference type="EMBL" id="JAAAMV010000009">
    <property type="protein sequence ID" value="NBD25008.1"/>
    <property type="molecule type" value="Genomic_DNA"/>
</dbReference>
<dbReference type="InterPro" id="IPR004358">
    <property type="entry name" value="Sig_transdc_His_kin-like_C"/>
</dbReference>
<dbReference type="Gene3D" id="1.10.287.130">
    <property type="match status" value="1"/>
</dbReference>
<organism evidence="12 13">
    <name type="scientific">Paenibacillus glycinis</name>
    <dbReference type="NCBI Taxonomy" id="2697035"/>
    <lineage>
        <taxon>Bacteria</taxon>
        <taxon>Bacillati</taxon>
        <taxon>Bacillota</taxon>
        <taxon>Bacilli</taxon>
        <taxon>Bacillales</taxon>
        <taxon>Paenibacillaceae</taxon>
        <taxon>Paenibacillus</taxon>
    </lineage>
</organism>
<accession>A0ABW9XRA2</accession>
<evidence type="ECO:0000256" key="1">
    <source>
        <dbReference type="ARBA" id="ARBA00000085"/>
    </source>
</evidence>
<keyword evidence="9" id="KW-0902">Two-component regulatory system</keyword>
<dbReference type="PRINTS" id="PR00344">
    <property type="entry name" value="BCTRLSENSOR"/>
</dbReference>
<comment type="subcellular location">
    <subcellularLocation>
        <location evidence="2">Membrane</location>
    </subcellularLocation>
</comment>
<evidence type="ECO:0000256" key="10">
    <source>
        <dbReference type="SAM" id="Phobius"/>
    </source>
</evidence>
<comment type="caution">
    <text evidence="12">The sequence shown here is derived from an EMBL/GenBank/DDBJ whole genome shotgun (WGS) entry which is preliminary data.</text>
</comment>
<dbReference type="GO" id="GO:0016301">
    <property type="term" value="F:kinase activity"/>
    <property type="evidence" value="ECO:0007669"/>
    <property type="project" value="UniProtKB-KW"/>
</dbReference>
<dbReference type="InterPro" id="IPR003594">
    <property type="entry name" value="HATPase_dom"/>
</dbReference>
<evidence type="ECO:0000256" key="6">
    <source>
        <dbReference type="ARBA" id="ARBA00022741"/>
    </source>
</evidence>
<feature type="transmembrane region" description="Helical" evidence="10">
    <location>
        <begin position="9"/>
        <end position="30"/>
    </location>
</feature>
<evidence type="ECO:0000313" key="12">
    <source>
        <dbReference type="EMBL" id="NBD25008.1"/>
    </source>
</evidence>
<keyword evidence="7 12" id="KW-0418">Kinase</keyword>
<keyword evidence="10" id="KW-1133">Transmembrane helix</keyword>
<keyword evidence="8" id="KW-0067">ATP-binding</keyword>
<dbReference type="Pfam" id="PF00512">
    <property type="entry name" value="HisKA"/>
    <property type="match status" value="1"/>
</dbReference>
<dbReference type="SUPFAM" id="SSF47384">
    <property type="entry name" value="Homodimeric domain of signal transducing histidine kinase"/>
    <property type="match status" value="1"/>
</dbReference>
<dbReference type="PANTHER" id="PTHR45453:SF1">
    <property type="entry name" value="PHOSPHATE REGULON SENSOR PROTEIN PHOR"/>
    <property type="match status" value="1"/>
</dbReference>
<dbReference type="CDD" id="cd00082">
    <property type="entry name" value="HisKA"/>
    <property type="match status" value="1"/>
</dbReference>
<comment type="catalytic activity">
    <reaction evidence="1">
        <text>ATP + protein L-histidine = ADP + protein N-phospho-L-histidine.</text>
        <dbReference type="EC" id="2.7.13.3"/>
    </reaction>
</comment>
<protein>
    <recommendedName>
        <fullName evidence="3">histidine kinase</fullName>
        <ecNumber evidence="3">2.7.13.3</ecNumber>
    </recommendedName>
</protein>
<reference evidence="12 13" key="1">
    <citation type="submission" date="2020-01" db="EMBL/GenBank/DDBJ databases">
        <title>Paenibacillus soybeanensis sp. nov. isolated from the nodules of soybean (Glycine max(L.) Merr).</title>
        <authorList>
            <person name="Wang H."/>
        </authorList>
    </citation>
    <scope>NUCLEOTIDE SEQUENCE [LARGE SCALE GENOMIC DNA]</scope>
    <source>
        <strain evidence="12 13">T1</strain>
    </source>
</reference>
<keyword evidence="5" id="KW-0808">Transferase</keyword>
<evidence type="ECO:0000313" key="13">
    <source>
        <dbReference type="Proteomes" id="UP000665561"/>
    </source>
</evidence>